<evidence type="ECO:0000313" key="7">
    <source>
        <dbReference type="Proteomes" id="UP000812440"/>
    </source>
</evidence>
<dbReference type="PANTHER" id="PTHR24103">
    <property type="entry name" value="E3 UBIQUITIN-PROTEIN LIGASE TRIM"/>
    <property type="match status" value="1"/>
</dbReference>
<keyword evidence="2 4" id="KW-0863">Zinc-finger</keyword>
<dbReference type="PROSITE" id="PS00518">
    <property type="entry name" value="ZF_RING_1"/>
    <property type="match status" value="1"/>
</dbReference>
<feature type="domain" description="RING-type" evidence="5">
    <location>
        <begin position="23"/>
        <end position="65"/>
    </location>
</feature>
<evidence type="ECO:0000256" key="4">
    <source>
        <dbReference type="PROSITE-ProRule" id="PRU00175"/>
    </source>
</evidence>
<dbReference type="OrthoDB" id="9909179at2759"/>
<dbReference type="EMBL" id="JAACNH010000633">
    <property type="protein sequence ID" value="KAG8430789.1"/>
    <property type="molecule type" value="Genomic_DNA"/>
</dbReference>
<gene>
    <name evidence="6" type="ORF">GDO86_019997</name>
</gene>
<dbReference type="Proteomes" id="UP000812440">
    <property type="component" value="Unassembled WGS sequence"/>
</dbReference>
<reference evidence="6" key="1">
    <citation type="thesis" date="2020" institute="ProQuest LLC" country="789 East Eisenhower Parkway, Ann Arbor, MI, USA">
        <title>Comparative Genomics and Chromosome Evolution.</title>
        <authorList>
            <person name="Mudd A.B."/>
        </authorList>
    </citation>
    <scope>NUCLEOTIDE SEQUENCE</scope>
    <source>
        <strain evidence="6">Female2</strain>
        <tissue evidence="6">Blood</tissue>
    </source>
</reference>
<evidence type="ECO:0000259" key="5">
    <source>
        <dbReference type="PROSITE" id="PS50089"/>
    </source>
</evidence>
<evidence type="ECO:0000313" key="6">
    <source>
        <dbReference type="EMBL" id="KAG8430789.1"/>
    </source>
</evidence>
<dbReference type="GO" id="GO:0008270">
    <property type="term" value="F:zinc ion binding"/>
    <property type="evidence" value="ECO:0007669"/>
    <property type="project" value="UniProtKB-KW"/>
</dbReference>
<proteinExistence type="predicted"/>
<evidence type="ECO:0000256" key="3">
    <source>
        <dbReference type="ARBA" id="ARBA00022833"/>
    </source>
</evidence>
<keyword evidence="3" id="KW-0862">Zinc</keyword>
<dbReference type="PROSITE" id="PS50089">
    <property type="entry name" value="ZF_RING_2"/>
    <property type="match status" value="1"/>
</dbReference>
<accession>A0A8T2IDY7</accession>
<dbReference type="SMART" id="SM00184">
    <property type="entry name" value="RING"/>
    <property type="match status" value="1"/>
</dbReference>
<dbReference type="InterPro" id="IPR050143">
    <property type="entry name" value="TRIM/RBCC"/>
</dbReference>
<dbReference type="InterPro" id="IPR013083">
    <property type="entry name" value="Znf_RING/FYVE/PHD"/>
</dbReference>
<evidence type="ECO:0000256" key="2">
    <source>
        <dbReference type="ARBA" id="ARBA00022771"/>
    </source>
</evidence>
<dbReference type="Gene3D" id="3.30.40.10">
    <property type="entry name" value="Zinc/RING finger domain, C3HC4 (zinc finger)"/>
    <property type="match status" value="1"/>
</dbReference>
<sequence>MNSFKMPQQEDTTFQKLEEEITCAICFHELINPVSIACGHTYCRNCILYYWNDPHLLQLCCPECRRICPRDQLIPVHKLKNLVQQIKLVAETKKVYFTQENLKHVEMTKQKFWNLLMDVVSEDFALNK</sequence>
<dbReference type="Pfam" id="PF15227">
    <property type="entry name" value="zf-C3HC4_4"/>
    <property type="match status" value="1"/>
</dbReference>
<dbReference type="AlphaFoldDB" id="A0A8T2IDY7"/>
<dbReference type="InterPro" id="IPR001841">
    <property type="entry name" value="Znf_RING"/>
</dbReference>
<protein>
    <recommendedName>
        <fullName evidence="5">RING-type domain-containing protein</fullName>
    </recommendedName>
</protein>
<dbReference type="SUPFAM" id="SSF57850">
    <property type="entry name" value="RING/U-box"/>
    <property type="match status" value="1"/>
</dbReference>
<organism evidence="6 7">
    <name type="scientific">Hymenochirus boettgeri</name>
    <name type="common">Congo dwarf clawed frog</name>
    <dbReference type="NCBI Taxonomy" id="247094"/>
    <lineage>
        <taxon>Eukaryota</taxon>
        <taxon>Metazoa</taxon>
        <taxon>Chordata</taxon>
        <taxon>Craniata</taxon>
        <taxon>Vertebrata</taxon>
        <taxon>Euteleostomi</taxon>
        <taxon>Amphibia</taxon>
        <taxon>Batrachia</taxon>
        <taxon>Anura</taxon>
        <taxon>Pipoidea</taxon>
        <taxon>Pipidae</taxon>
        <taxon>Pipinae</taxon>
        <taxon>Hymenochirus</taxon>
    </lineage>
</organism>
<keyword evidence="7" id="KW-1185">Reference proteome</keyword>
<keyword evidence="1" id="KW-0479">Metal-binding</keyword>
<name>A0A8T2IDY7_9PIPI</name>
<comment type="caution">
    <text evidence="6">The sequence shown here is derived from an EMBL/GenBank/DDBJ whole genome shotgun (WGS) entry which is preliminary data.</text>
</comment>
<dbReference type="InterPro" id="IPR017907">
    <property type="entry name" value="Znf_RING_CS"/>
</dbReference>
<evidence type="ECO:0000256" key="1">
    <source>
        <dbReference type="ARBA" id="ARBA00022723"/>
    </source>
</evidence>